<protein>
    <recommendedName>
        <fullName evidence="2">Galectin</fullName>
    </recommendedName>
</protein>
<dbReference type="InterPro" id="IPR001079">
    <property type="entry name" value="Galectin_CRD"/>
</dbReference>
<feature type="compositionally biased region" description="Polar residues" evidence="3">
    <location>
        <begin position="175"/>
        <end position="201"/>
    </location>
</feature>
<dbReference type="Gene3D" id="2.60.120.200">
    <property type="match status" value="2"/>
</dbReference>
<feature type="domain" description="Galectin" evidence="4">
    <location>
        <begin position="258"/>
        <end position="394"/>
    </location>
</feature>
<comment type="caution">
    <text evidence="5">The sequence shown here is derived from an EMBL/GenBank/DDBJ whole genome shotgun (WGS) entry which is preliminary data.</text>
</comment>
<name>A0AAV3ZPL6_9GAST</name>
<dbReference type="EMBL" id="BLXT01002730">
    <property type="protein sequence ID" value="GFN97141.1"/>
    <property type="molecule type" value="Genomic_DNA"/>
</dbReference>
<dbReference type="PANTHER" id="PTHR11346">
    <property type="entry name" value="GALECTIN"/>
    <property type="match status" value="1"/>
</dbReference>
<organism evidence="5 6">
    <name type="scientific">Plakobranchus ocellatus</name>
    <dbReference type="NCBI Taxonomy" id="259542"/>
    <lineage>
        <taxon>Eukaryota</taxon>
        <taxon>Metazoa</taxon>
        <taxon>Spiralia</taxon>
        <taxon>Lophotrochozoa</taxon>
        <taxon>Mollusca</taxon>
        <taxon>Gastropoda</taxon>
        <taxon>Heterobranchia</taxon>
        <taxon>Euthyneura</taxon>
        <taxon>Panpulmonata</taxon>
        <taxon>Sacoglossa</taxon>
        <taxon>Placobranchoidea</taxon>
        <taxon>Plakobranchidae</taxon>
        <taxon>Plakobranchus</taxon>
    </lineage>
</organism>
<accession>A0AAV3ZPL6</accession>
<evidence type="ECO:0000313" key="5">
    <source>
        <dbReference type="EMBL" id="GFN97141.1"/>
    </source>
</evidence>
<dbReference type="SUPFAM" id="SSF49899">
    <property type="entry name" value="Concanavalin A-like lectins/glucanases"/>
    <property type="match status" value="2"/>
</dbReference>
<proteinExistence type="predicted"/>
<keyword evidence="1 2" id="KW-0430">Lectin</keyword>
<dbReference type="SMART" id="SM00276">
    <property type="entry name" value="GLECT"/>
    <property type="match status" value="2"/>
</dbReference>
<evidence type="ECO:0000259" key="4">
    <source>
        <dbReference type="PROSITE" id="PS51304"/>
    </source>
</evidence>
<evidence type="ECO:0000256" key="1">
    <source>
        <dbReference type="ARBA" id="ARBA00022734"/>
    </source>
</evidence>
<dbReference type="AlphaFoldDB" id="A0AAV3ZPL6"/>
<reference evidence="5 6" key="1">
    <citation type="journal article" date="2021" name="Elife">
        <title>Chloroplast acquisition without the gene transfer in kleptoplastic sea slugs, Plakobranchus ocellatus.</title>
        <authorList>
            <person name="Maeda T."/>
            <person name="Takahashi S."/>
            <person name="Yoshida T."/>
            <person name="Shimamura S."/>
            <person name="Takaki Y."/>
            <person name="Nagai Y."/>
            <person name="Toyoda A."/>
            <person name="Suzuki Y."/>
            <person name="Arimoto A."/>
            <person name="Ishii H."/>
            <person name="Satoh N."/>
            <person name="Nishiyama T."/>
            <person name="Hasebe M."/>
            <person name="Maruyama T."/>
            <person name="Minagawa J."/>
            <person name="Obokata J."/>
            <person name="Shigenobu S."/>
        </authorList>
    </citation>
    <scope>NUCLEOTIDE SEQUENCE [LARGE SCALE GENOMIC DNA]</scope>
</reference>
<dbReference type="InterPro" id="IPR013320">
    <property type="entry name" value="ConA-like_dom_sf"/>
</dbReference>
<evidence type="ECO:0000256" key="3">
    <source>
        <dbReference type="SAM" id="MobiDB-lite"/>
    </source>
</evidence>
<gene>
    <name evidence="5" type="ORF">PoB_002364700</name>
</gene>
<keyword evidence="6" id="KW-1185">Reference proteome</keyword>
<feature type="compositionally biased region" description="Polar residues" evidence="3">
    <location>
        <begin position="209"/>
        <end position="231"/>
    </location>
</feature>
<feature type="region of interest" description="Disordered" evidence="3">
    <location>
        <begin position="156"/>
        <end position="250"/>
    </location>
</feature>
<dbReference type="Pfam" id="PF00337">
    <property type="entry name" value="Gal-bind_lectin"/>
    <property type="match status" value="2"/>
</dbReference>
<dbReference type="GO" id="GO:0030246">
    <property type="term" value="F:carbohydrate binding"/>
    <property type="evidence" value="ECO:0007669"/>
    <property type="project" value="UniProtKB-UniRule"/>
</dbReference>
<dbReference type="SMART" id="SM00908">
    <property type="entry name" value="Gal-bind_lectin"/>
    <property type="match status" value="2"/>
</dbReference>
<feature type="compositionally biased region" description="Low complexity" evidence="3">
    <location>
        <begin position="232"/>
        <end position="250"/>
    </location>
</feature>
<evidence type="ECO:0000313" key="6">
    <source>
        <dbReference type="Proteomes" id="UP000735302"/>
    </source>
</evidence>
<dbReference type="PANTHER" id="PTHR11346:SF147">
    <property type="entry name" value="GALECTIN"/>
    <property type="match status" value="1"/>
</dbReference>
<feature type="compositionally biased region" description="Basic residues" evidence="3">
    <location>
        <begin position="160"/>
        <end position="169"/>
    </location>
</feature>
<dbReference type="PROSITE" id="PS51304">
    <property type="entry name" value="GALECTIN"/>
    <property type="match status" value="2"/>
</dbReference>
<feature type="domain" description="Galectin" evidence="4">
    <location>
        <begin position="9"/>
        <end position="142"/>
    </location>
</feature>
<dbReference type="CDD" id="cd00070">
    <property type="entry name" value="GLECT"/>
    <property type="match status" value="2"/>
</dbReference>
<sequence length="394" mass="44580">MGNNVTAPYMSFVEGGVAEGKDVIIHGQANHHSKGFSIYLCTDPSKDKGDVALHLNIRFTDGIGTISRSCKIDNQWKLEESYGEMLFRRGQIFIIHILAATDVYKISVNKRHFYEFAQQVPKKRVQYFCIEGDVTINFIEFKGKFEHYREEIRSYQDHHQPHHHNHSHQLPHNSESSIAPTKQAEQISRTQTQKAQTSSQHRPPPPLPSQSAKGSIEQPASSRKTQIPKANTSSKSGPLSPSSKGTDGSIIFNPPIPVNVPIQGGFIPGRTICITGSPHLRAKRFEINLACGVADDCNLGLHFDVRFRYFSDEHVVVRTHRHGGKYQSEERFQNYFPFARGFNFVVVILGKANCIKVTVNNRHFIDFNHRILPMQLIDHLQVSGDTTVSEIEFR</sequence>
<evidence type="ECO:0000256" key="2">
    <source>
        <dbReference type="RuleBase" id="RU102079"/>
    </source>
</evidence>
<dbReference type="Proteomes" id="UP000735302">
    <property type="component" value="Unassembled WGS sequence"/>
</dbReference>
<dbReference type="InterPro" id="IPR044156">
    <property type="entry name" value="Galectin-like"/>
</dbReference>